<dbReference type="Gene3D" id="2.20.70.10">
    <property type="match status" value="1"/>
</dbReference>
<dbReference type="GO" id="GO:0043065">
    <property type="term" value="P:positive regulation of apoptotic process"/>
    <property type="evidence" value="ECO:0007669"/>
    <property type="project" value="TreeGrafter"/>
</dbReference>
<evidence type="ECO:0000313" key="4">
    <source>
        <dbReference type="Proteomes" id="UP000887575"/>
    </source>
</evidence>
<evidence type="ECO:0000313" key="5">
    <source>
        <dbReference type="WBParaSite" id="MBELARI_LOCUS19399"/>
    </source>
</evidence>
<organism evidence="4 5">
    <name type="scientific">Mesorhabditis belari</name>
    <dbReference type="NCBI Taxonomy" id="2138241"/>
    <lineage>
        <taxon>Eukaryota</taxon>
        <taxon>Metazoa</taxon>
        <taxon>Ecdysozoa</taxon>
        <taxon>Nematoda</taxon>
        <taxon>Chromadorea</taxon>
        <taxon>Rhabditida</taxon>
        <taxon>Rhabditina</taxon>
        <taxon>Rhabditomorpha</taxon>
        <taxon>Rhabditoidea</taxon>
        <taxon>Rhabditidae</taxon>
        <taxon>Mesorhabditinae</taxon>
        <taxon>Mesorhabditis</taxon>
    </lineage>
</organism>
<keyword evidence="4" id="KW-1185">Reference proteome</keyword>
<dbReference type="PANTHER" id="PTHR47522">
    <property type="entry name" value="SALVADOR FAMILY WW DOMAIN-CONTAINING PROTEIN 1"/>
    <property type="match status" value="1"/>
</dbReference>
<reference evidence="5" key="1">
    <citation type="submission" date="2024-02" db="UniProtKB">
        <authorList>
            <consortium name="WormBaseParasite"/>
        </authorList>
    </citation>
    <scope>IDENTIFICATION</scope>
</reference>
<dbReference type="Pfam" id="PF00397">
    <property type="entry name" value="WW"/>
    <property type="match status" value="1"/>
</dbReference>
<proteinExistence type="predicted"/>
<dbReference type="GO" id="GO:0008285">
    <property type="term" value="P:negative regulation of cell population proliferation"/>
    <property type="evidence" value="ECO:0007669"/>
    <property type="project" value="TreeGrafter"/>
</dbReference>
<accession>A0AAF3EZ63</accession>
<dbReference type="InterPro" id="IPR030030">
    <property type="entry name" value="Sav"/>
</dbReference>
<dbReference type="GO" id="GO:0005829">
    <property type="term" value="C:cytosol"/>
    <property type="evidence" value="ECO:0007669"/>
    <property type="project" value="TreeGrafter"/>
</dbReference>
<feature type="compositionally biased region" description="Low complexity" evidence="1">
    <location>
        <begin position="39"/>
        <end position="52"/>
    </location>
</feature>
<dbReference type="GO" id="GO:0060090">
    <property type="term" value="F:molecular adaptor activity"/>
    <property type="evidence" value="ECO:0007669"/>
    <property type="project" value="InterPro"/>
</dbReference>
<dbReference type="InterPro" id="IPR001202">
    <property type="entry name" value="WW_dom"/>
</dbReference>
<feature type="compositionally biased region" description="Pro residues" evidence="1">
    <location>
        <begin position="330"/>
        <end position="339"/>
    </location>
</feature>
<dbReference type="PROSITE" id="PS50951">
    <property type="entry name" value="SARAH"/>
    <property type="match status" value="1"/>
</dbReference>
<feature type="domain" description="SARAH" evidence="3">
    <location>
        <begin position="267"/>
        <end position="314"/>
    </location>
</feature>
<evidence type="ECO:0000259" key="2">
    <source>
        <dbReference type="PROSITE" id="PS50020"/>
    </source>
</evidence>
<evidence type="ECO:0000256" key="1">
    <source>
        <dbReference type="SAM" id="MobiDB-lite"/>
    </source>
</evidence>
<protein>
    <submittedName>
        <fullName evidence="5">Uncharacterized protein</fullName>
    </submittedName>
</protein>
<dbReference type="InterPro" id="IPR036020">
    <property type="entry name" value="WW_dom_sf"/>
</dbReference>
<name>A0AAF3EZ63_9BILA</name>
<dbReference type="PANTHER" id="PTHR47522:SF2">
    <property type="entry name" value="PROTEIN SALVADOR HOMOLOG 1"/>
    <property type="match status" value="1"/>
</dbReference>
<feature type="region of interest" description="Disordered" evidence="1">
    <location>
        <begin position="320"/>
        <end position="345"/>
    </location>
</feature>
<dbReference type="GO" id="GO:0006915">
    <property type="term" value="P:apoptotic process"/>
    <property type="evidence" value="ECO:0007669"/>
    <property type="project" value="InterPro"/>
</dbReference>
<evidence type="ECO:0000259" key="3">
    <source>
        <dbReference type="PROSITE" id="PS50951"/>
    </source>
</evidence>
<feature type="region of interest" description="Disordered" evidence="1">
    <location>
        <begin position="1"/>
        <end position="82"/>
    </location>
</feature>
<dbReference type="SMART" id="SM00456">
    <property type="entry name" value="WW"/>
    <property type="match status" value="2"/>
</dbReference>
<dbReference type="Proteomes" id="UP000887575">
    <property type="component" value="Unassembled WGS sequence"/>
</dbReference>
<dbReference type="PROSITE" id="PS50020">
    <property type="entry name" value="WW_DOMAIN_2"/>
    <property type="match status" value="1"/>
</dbReference>
<dbReference type="CDD" id="cd21433">
    <property type="entry name" value="SARAH_Sav"/>
    <property type="match status" value="1"/>
</dbReference>
<dbReference type="SUPFAM" id="SSF51045">
    <property type="entry name" value="WW domain"/>
    <property type="match status" value="1"/>
</dbReference>
<feature type="domain" description="WW" evidence="2">
    <location>
        <begin position="139"/>
        <end position="172"/>
    </location>
</feature>
<dbReference type="GO" id="GO:0035329">
    <property type="term" value="P:hippo signaling"/>
    <property type="evidence" value="ECO:0007669"/>
    <property type="project" value="InterPro"/>
</dbReference>
<dbReference type="CDD" id="cd00201">
    <property type="entry name" value="WW"/>
    <property type="match status" value="1"/>
</dbReference>
<dbReference type="AlphaFoldDB" id="A0AAF3EZ63"/>
<dbReference type="InterPro" id="IPR011524">
    <property type="entry name" value="SARAH_dom"/>
</dbReference>
<dbReference type="WBParaSite" id="MBELARI_LOCUS19399">
    <property type="protein sequence ID" value="MBELARI_LOCUS19399"/>
    <property type="gene ID" value="MBELARI_LOCUS19399"/>
</dbReference>
<sequence length="345" mass="38857">MLSRKKHHPTPTFLEGTRGNYVRRASPPNIPSLGGRRASQQPQPETSQTSLQNSTGSSTGLSPRPHLAPLSSHSFSGLRTPDRGRLAVSQSIGNVAPLGVQENAPRISASLNNLPIRALGNSIIGNESLVSGSSPEDELPLPPNWAVEVTDSGYRYYVDHNNRRTHWLHPLARESLPPGWKKLFDLTQGVIYFYELENRIQLEHPGLQDPQPPPQQMPPEPRQLAPYPVTSNVLRAESTVENLNIIHGETPEWLRLYSQADLKFDNLLEWGLFSEGDLQKYSELMLKLHKQEVINVVIQYERLRKAILREIDQRAQGNHPLMNLMQPHPQSQPLPPPPQFQAYRS</sequence>